<reference evidence="2" key="2">
    <citation type="submission" date="2015-08" db="UniProtKB">
        <authorList>
            <consortium name="WormBaseParasite"/>
        </authorList>
    </citation>
    <scope>IDENTIFICATION</scope>
</reference>
<accession>A0A0K0G257</accession>
<evidence type="ECO:0000313" key="1">
    <source>
        <dbReference type="Proteomes" id="UP000035680"/>
    </source>
</evidence>
<organism evidence="1 2">
    <name type="scientific">Strongyloides venezuelensis</name>
    <name type="common">Threadworm</name>
    <dbReference type="NCBI Taxonomy" id="75913"/>
    <lineage>
        <taxon>Eukaryota</taxon>
        <taxon>Metazoa</taxon>
        <taxon>Ecdysozoa</taxon>
        <taxon>Nematoda</taxon>
        <taxon>Chromadorea</taxon>
        <taxon>Rhabditida</taxon>
        <taxon>Tylenchina</taxon>
        <taxon>Panagrolaimomorpha</taxon>
        <taxon>Strongyloidoidea</taxon>
        <taxon>Strongyloididae</taxon>
        <taxon>Strongyloides</taxon>
    </lineage>
</organism>
<keyword evidence="1" id="KW-1185">Reference proteome</keyword>
<proteinExistence type="predicted"/>
<protein>
    <submittedName>
        <fullName evidence="2">Uncharacterized protein</fullName>
    </submittedName>
</protein>
<dbReference type="Proteomes" id="UP000035680">
    <property type="component" value="Unassembled WGS sequence"/>
</dbReference>
<name>A0A0K0G257_STRVS</name>
<sequence length="131" mass="15317">MGKNVGSKMLSNIVLCVDFNEIRLLRLENLSNGKLISVHYNSSLDEIFPRCDFYTRLPNGRFCFDYLSIRIEGSRKFRILYDGNLHRNESLKKLGLFERNETCLFRRKIPIDLITGNSISEYESVPTYARK</sequence>
<reference evidence="1" key="1">
    <citation type="submission" date="2014-07" db="EMBL/GenBank/DDBJ databases">
        <authorList>
            <person name="Martin A.A"/>
            <person name="De Silva N."/>
        </authorList>
    </citation>
    <scope>NUCLEOTIDE SEQUENCE</scope>
</reference>
<dbReference type="WBParaSite" id="SVE_1880300.1">
    <property type="protein sequence ID" value="SVE_1880300.1"/>
    <property type="gene ID" value="SVE_1880300"/>
</dbReference>
<dbReference type="AlphaFoldDB" id="A0A0K0G257"/>
<evidence type="ECO:0000313" key="2">
    <source>
        <dbReference type="WBParaSite" id="SVE_1880300.1"/>
    </source>
</evidence>